<proteinExistence type="predicted"/>
<dbReference type="Proteomes" id="UP000248188">
    <property type="component" value="Unassembled WGS sequence"/>
</dbReference>
<reference evidence="1 2" key="1">
    <citation type="submission" date="2018-06" db="EMBL/GenBank/DDBJ databases">
        <title>Pseudomonas diversity within urban Lake Michigan freshwaters.</title>
        <authorList>
            <person name="Batrich M."/>
            <person name="Hatzopoulos T."/>
            <person name="Putonti C."/>
        </authorList>
    </citation>
    <scope>NUCLEOTIDE SEQUENCE [LARGE SCALE GENOMIC DNA]</scope>
    <source>
        <strain evidence="1 2">MB-090624</strain>
    </source>
</reference>
<dbReference type="AlphaFoldDB" id="A0A9Q6N9B0"/>
<comment type="caution">
    <text evidence="1">The sequence shown here is derived from an EMBL/GenBank/DDBJ whole genome shotgun (WGS) entry which is preliminary data.</text>
</comment>
<protein>
    <submittedName>
        <fullName evidence="1">Uncharacterized protein</fullName>
    </submittedName>
</protein>
<evidence type="ECO:0000313" key="2">
    <source>
        <dbReference type="Proteomes" id="UP000248188"/>
    </source>
</evidence>
<gene>
    <name evidence="1" type="ORF">DMX08_09270</name>
</gene>
<dbReference type="RefSeq" id="WP_110595135.1">
    <property type="nucleotide sequence ID" value="NZ_AP024503.1"/>
</dbReference>
<accession>A0A9Q6N9B0</accession>
<dbReference type="EMBL" id="QJRN01000004">
    <property type="protein sequence ID" value="PYC40177.1"/>
    <property type="molecule type" value="Genomic_DNA"/>
</dbReference>
<sequence>MKRAEARVAVHLLIRRGLDERTDFDDQSALQALGLDREDIEALLWRLEDRFDLCISPREEQRALWRLEKVDDLVQWLLEKSRQNQD</sequence>
<evidence type="ECO:0000313" key="1">
    <source>
        <dbReference type="EMBL" id="PYC40177.1"/>
    </source>
</evidence>
<organism evidence="1 2">
    <name type="scientific">Pseudomonas protegens</name>
    <dbReference type="NCBI Taxonomy" id="380021"/>
    <lineage>
        <taxon>Bacteria</taxon>
        <taxon>Pseudomonadati</taxon>
        <taxon>Pseudomonadota</taxon>
        <taxon>Gammaproteobacteria</taxon>
        <taxon>Pseudomonadales</taxon>
        <taxon>Pseudomonadaceae</taxon>
        <taxon>Pseudomonas</taxon>
    </lineage>
</organism>
<dbReference type="SUPFAM" id="SSF47336">
    <property type="entry name" value="ACP-like"/>
    <property type="match status" value="1"/>
</dbReference>
<dbReference type="InterPro" id="IPR036736">
    <property type="entry name" value="ACP-like_sf"/>
</dbReference>
<name>A0A9Q6N9B0_9PSED</name>